<dbReference type="GO" id="GO:0005085">
    <property type="term" value="F:guanyl-nucleotide exchange factor activity"/>
    <property type="evidence" value="ECO:0007669"/>
    <property type="project" value="InterPro"/>
</dbReference>
<dbReference type="GO" id="GO:0031267">
    <property type="term" value="F:small GTPase binding"/>
    <property type="evidence" value="ECO:0007669"/>
    <property type="project" value="TreeGrafter"/>
</dbReference>
<organism evidence="2">
    <name type="scientific">Timema cristinae</name>
    <name type="common">Walking stick</name>
    <dbReference type="NCBI Taxonomy" id="61476"/>
    <lineage>
        <taxon>Eukaryota</taxon>
        <taxon>Metazoa</taxon>
        <taxon>Ecdysozoa</taxon>
        <taxon>Arthropoda</taxon>
        <taxon>Hexapoda</taxon>
        <taxon>Insecta</taxon>
        <taxon>Pterygota</taxon>
        <taxon>Neoptera</taxon>
        <taxon>Polyneoptera</taxon>
        <taxon>Phasmatodea</taxon>
        <taxon>Timematodea</taxon>
        <taxon>Timematoidea</taxon>
        <taxon>Timematidae</taxon>
        <taxon>Timema</taxon>
    </lineage>
</organism>
<dbReference type="FunFam" id="1.20.1270.350:FF:000001">
    <property type="entry name" value="dedicator of cytokinesis protein 4"/>
    <property type="match status" value="1"/>
</dbReference>
<gene>
    <name evidence="2" type="ORF">TCEB3V08_LOCUS2019</name>
</gene>
<sequence>MKAHDKEQRPLFTKTRQPVEVVSIKQPCVVQEITSVLWEWGRIWKHLYVTHSEHFETIQHRIYELIRYRSKILSGTLPVDELKEIKRLVTSKIDMGNKLLDLDMVVRDDQGNIMNPDVTSSIQLYYQHRLATERIKRETKESGKPPSVGRESNPDLPVISCLVYCKCDALDHTAIEASNYKT</sequence>
<dbReference type="GO" id="GO:0005886">
    <property type="term" value="C:plasma membrane"/>
    <property type="evidence" value="ECO:0007669"/>
    <property type="project" value="TreeGrafter"/>
</dbReference>
<evidence type="ECO:0000313" key="2">
    <source>
        <dbReference type="EMBL" id="CAD7394076.1"/>
    </source>
</evidence>
<evidence type="ECO:0000259" key="1">
    <source>
        <dbReference type="Pfam" id="PF16172"/>
    </source>
</evidence>
<dbReference type="GO" id="GO:0007264">
    <property type="term" value="P:small GTPase-mediated signal transduction"/>
    <property type="evidence" value="ECO:0007669"/>
    <property type="project" value="InterPro"/>
</dbReference>
<dbReference type="PANTHER" id="PTHR45653">
    <property type="entry name" value="DEDICATOR OF CYTOKINESIS"/>
    <property type="match status" value="1"/>
</dbReference>
<dbReference type="GO" id="GO:0005737">
    <property type="term" value="C:cytoplasm"/>
    <property type="evidence" value="ECO:0007669"/>
    <property type="project" value="TreeGrafter"/>
</dbReference>
<dbReference type="EMBL" id="OC316872">
    <property type="protein sequence ID" value="CAD7394076.1"/>
    <property type="molecule type" value="Genomic_DNA"/>
</dbReference>
<dbReference type="GO" id="GO:0007520">
    <property type="term" value="P:myoblast fusion"/>
    <property type="evidence" value="ECO:0007669"/>
    <property type="project" value="TreeGrafter"/>
</dbReference>
<name>A0A7R9CDJ1_TIMCR</name>
<dbReference type="InterPro" id="IPR042455">
    <property type="entry name" value="DOCK_N_sub1"/>
</dbReference>
<protein>
    <recommendedName>
        <fullName evidence="1">Dedicator of cytokinesis N-terminal domain-containing protein</fullName>
    </recommendedName>
</protein>
<dbReference type="InterPro" id="IPR032376">
    <property type="entry name" value="DOCK_N"/>
</dbReference>
<dbReference type="Pfam" id="PF16172">
    <property type="entry name" value="DOCK_N"/>
    <property type="match status" value="1"/>
</dbReference>
<reference evidence="2" key="1">
    <citation type="submission" date="2020-11" db="EMBL/GenBank/DDBJ databases">
        <authorList>
            <person name="Tran Van P."/>
        </authorList>
    </citation>
    <scope>NUCLEOTIDE SEQUENCE</scope>
</reference>
<feature type="domain" description="Dedicator of cytokinesis N-terminal" evidence="1">
    <location>
        <begin position="19"/>
        <end position="141"/>
    </location>
</feature>
<dbReference type="AlphaFoldDB" id="A0A7R9CDJ1"/>
<dbReference type="Gene3D" id="1.20.1270.350">
    <property type="entry name" value="Dedicator of cytokinesis N-terminal subdomain"/>
    <property type="match status" value="1"/>
</dbReference>
<dbReference type="PANTHER" id="PTHR45653:SF10">
    <property type="entry name" value="MYOBLAST CITY, ISOFORM B"/>
    <property type="match status" value="1"/>
</dbReference>
<proteinExistence type="predicted"/>
<dbReference type="GO" id="GO:0016477">
    <property type="term" value="P:cell migration"/>
    <property type="evidence" value="ECO:0007669"/>
    <property type="project" value="TreeGrafter"/>
</dbReference>
<dbReference type="InterPro" id="IPR026791">
    <property type="entry name" value="DOCK"/>
</dbReference>
<accession>A0A7R9CDJ1</accession>